<evidence type="ECO:0000313" key="2">
    <source>
        <dbReference type="EMBL" id="GID15702.1"/>
    </source>
</evidence>
<protein>
    <recommendedName>
        <fullName evidence="4">Excreted virulence factor EspC, type VII ESX diderm</fullName>
    </recommendedName>
</protein>
<feature type="region of interest" description="Disordered" evidence="1">
    <location>
        <begin position="74"/>
        <end position="98"/>
    </location>
</feature>
<dbReference type="Proteomes" id="UP000612808">
    <property type="component" value="Unassembled WGS sequence"/>
</dbReference>
<dbReference type="SUPFAM" id="SSF140453">
    <property type="entry name" value="EsxAB dimer-like"/>
    <property type="match status" value="1"/>
</dbReference>
<proteinExistence type="predicted"/>
<dbReference type="EMBL" id="BOMB01000046">
    <property type="protein sequence ID" value="GID15702.1"/>
    <property type="molecule type" value="Genomic_DNA"/>
</dbReference>
<gene>
    <name evidence="2" type="ORF">Aru02nite_65910</name>
</gene>
<evidence type="ECO:0008006" key="4">
    <source>
        <dbReference type="Google" id="ProtNLM"/>
    </source>
</evidence>
<dbReference type="Pfam" id="PF06013">
    <property type="entry name" value="WXG100"/>
    <property type="match status" value="1"/>
</dbReference>
<accession>A0A8J3JFZ1</accession>
<feature type="compositionally biased region" description="Basic and acidic residues" evidence="1">
    <location>
        <begin position="83"/>
        <end position="98"/>
    </location>
</feature>
<dbReference type="InterPro" id="IPR036689">
    <property type="entry name" value="ESAT-6-like_sf"/>
</dbReference>
<dbReference type="Gene3D" id="1.10.287.1060">
    <property type="entry name" value="ESAT-6-like"/>
    <property type="match status" value="1"/>
</dbReference>
<organism evidence="2 3">
    <name type="scientific">Actinocatenispora rupis</name>
    <dbReference type="NCBI Taxonomy" id="519421"/>
    <lineage>
        <taxon>Bacteria</taxon>
        <taxon>Bacillati</taxon>
        <taxon>Actinomycetota</taxon>
        <taxon>Actinomycetes</taxon>
        <taxon>Micromonosporales</taxon>
        <taxon>Micromonosporaceae</taxon>
        <taxon>Actinocatenispora</taxon>
    </lineage>
</organism>
<evidence type="ECO:0000313" key="3">
    <source>
        <dbReference type="Proteomes" id="UP000612808"/>
    </source>
</evidence>
<name>A0A8J3JFZ1_9ACTN</name>
<comment type="caution">
    <text evidence="2">The sequence shown here is derived from an EMBL/GenBank/DDBJ whole genome shotgun (WGS) entry which is preliminary data.</text>
</comment>
<dbReference type="InterPro" id="IPR010310">
    <property type="entry name" value="T7SS_ESAT-6-like"/>
</dbReference>
<dbReference type="AlphaFoldDB" id="A0A8J3JFZ1"/>
<dbReference type="RefSeq" id="WP_203664105.1">
    <property type="nucleotide sequence ID" value="NZ_BAAAZM010000001.1"/>
</dbReference>
<sequence length="98" mass="10083">MGDDVRIEPETLRSAAKQIAESPVALEGAVAAATGEAAGASATNPGFATSAALDSFVGEVEQAVQRVTRTLSRHGDGLTANADKYDTTEQDVKDSFTV</sequence>
<reference evidence="2" key="1">
    <citation type="submission" date="2021-01" db="EMBL/GenBank/DDBJ databases">
        <title>Whole genome shotgun sequence of Actinocatenispora rupis NBRC 107355.</title>
        <authorList>
            <person name="Komaki H."/>
            <person name="Tamura T."/>
        </authorList>
    </citation>
    <scope>NUCLEOTIDE SEQUENCE</scope>
    <source>
        <strain evidence="2">NBRC 107355</strain>
    </source>
</reference>
<evidence type="ECO:0000256" key="1">
    <source>
        <dbReference type="SAM" id="MobiDB-lite"/>
    </source>
</evidence>
<keyword evidence="3" id="KW-1185">Reference proteome</keyword>